<dbReference type="Gene3D" id="1.10.490.50">
    <property type="entry name" value="Antibiotic binding domain of TipA-like multidrug resistance regulators"/>
    <property type="match status" value="1"/>
</dbReference>
<sequence>MKNAELYKGFSEKQAEHEGWLVERYGGPMRKAVSHAPKLSYEQSNAMSELRDIEQSLASAMEKGIEPEARELDMLVERHHRWVSRMWPQPCTMDAYAGLADTYDHPDFARRYETLAPGLASWLPTAMKAWARRKAA</sequence>
<dbReference type="SUPFAM" id="SSF89082">
    <property type="entry name" value="Antibiotic binding domain of TipA-like multidrug resistance regulators"/>
    <property type="match status" value="1"/>
</dbReference>
<dbReference type="EMBL" id="JACICB010000007">
    <property type="protein sequence ID" value="MBB3705726.1"/>
    <property type="molecule type" value="Genomic_DNA"/>
</dbReference>
<accession>A0AAC8YNH8</accession>
<gene>
    <name evidence="2" type="ORF">AA2016_2363</name>
    <name evidence="3" type="ORF">FHS67_002045</name>
</gene>
<evidence type="ECO:0000313" key="2">
    <source>
        <dbReference type="EMBL" id="AMS41289.1"/>
    </source>
</evidence>
<feature type="domain" description="TipAS antibiotic-recognition" evidence="1">
    <location>
        <begin position="20"/>
        <end position="130"/>
    </location>
</feature>
<evidence type="ECO:0000259" key="1">
    <source>
        <dbReference type="Pfam" id="PF07739"/>
    </source>
</evidence>
<reference evidence="3 5" key="2">
    <citation type="submission" date="2020-08" db="EMBL/GenBank/DDBJ databases">
        <title>Genomic Encyclopedia of Type Strains, Phase IV (KMG-IV): sequencing the most valuable type-strain genomes for metagenomic binning, comparative biology and taxonomic classification.</title>
        <authorList>
            <person name="Goeker M."/>
        </authorList>
    </citation>
    <scope>NUCLEOTIDE SEQUENCE [LARGE SCALE GENOMIC DNA]</scope>
    <source>
        <strain evidence="3 5">DSM 10368</strain>
    </source>
</reference>
<dbReference type="RefSeq" id="WP_067959267.1">
    <property type="nucleotide sequence ID" value="NZ_CP015005.1"/>
</dbReference>
<reference evidence="2 4" key="1">
    <citation type="submission" date="2016-03" db="EMBL/GenBank/DDBJ databases">
        <title>Complete genome of Aminobacter aminovorans KCTC 2477.</title>
        <authorList>
            <person name="Kim K.M."/>
        </authorList>
    </citation>
    <scope>NUCLEOTIDE SEQUENCE [LARGE SCALE GENOMIC DNA]</scope>
    <source>
        <strain evidence="2 4">KCTC 2477</strain>
    </source>
</reference>
<dbReference type="KEGG" id="aak:AA2016_2363"/>
<organism evidence="2 4">
    <name type="scientific">Aminobacter aminovorans</name>
    <name type="common">Chelatobacter heintzii</name>
    <dbReference type="NCBI Taxonomy" id="83263"/>
    <lineage>
        <taxon>Bacteria</taxon>
        <taxon>Pseudomonadati</taxon>
        <taxon>Pseudomonadota</taxon>
        <taxon>Alphaproteobacteria</taxon>
        <taxon>Hyphomicrobiales</taxon>
        <taxon>Phyllobacteriaceae</taxon>
        <taxon>Aminobacter</taxon>
    </lineage>
</organism>
<dbReference type="Pfam" id="PF07739">
    <property type="entry name" value="TipAS"/>
    <property type="match status" value="1"/>
</dbReference>
<dbReference type="EMBL" id="CP015005">
    <property type="protein sequence ID" value="AMS41289.1"/>
    <property type="molecule type" value="Genomic_DNA"/>
</dbReference>
<proteinExistence type="predicted"/>
<evidence type="ECO:0000313" key="3">
    <source>
        <dbReference type="EMBL" id="MBB3705726.1"/>
    </source>
</evidence>
<dbReference type="Proteomes" id="UP000577697">
    <property type="component" value="Unassembled WGS sequence"/>
</dbReference>
<evidence type="ECO:0000313" key="4">
    <source>
        <dbReference type="Proteomes" id="UP000075755"/>
    </source>
</evidence>
<keyword evidence="5" id="KW-1185">Reference proteome</keyword>
<dbReference type="InterPro" id="IPR012925">
    <property type="entry name" value="TipAS_dom"/>
</dbReference>
<dbReference type="InterPro" id="IPR036244">
    <property type="entry name" value="TipA-like_antibiotic-bd"/>
</dbReference>
<evidence type="ECO:0000313" key="5">
    <source>
        <dbReference type="Proteomes" id="UP000577697"/>
    </source>
</evidence>
<name>A0AAC8YNH8_AMIAI</name>
<protein>
    <submittedName>
        <fullName evidence="2">Transcriptional regulator, MerR family protein</fullName>
    </submittedName>
</protein>
<dbReference type="Proteomes" id="UP000075755">
    <property type="component" value="Chromosome"/>
</dbReference>
<dbReference type="AlphaFoldDB" id="A0AAC8YNH8"/>